<dbReference type="InterPro" id="IPR023997">
    <property type="entry name" value="TonB-dep_OMP_SusC/RagA_CS"/>
</dbReference>
<feature type="domain" description="TonB-dependent receptor plug" evidence="4">
    <location>
        <begin position="118"/>
        <end position="246"/>
    </location>
</feature>
<keyword evidence="6" id="KW-1185">Reference proteome</keyword>
<proteinExistence type="inferred from homology"/>
<dbReference type="EMBL" id="FONY01000008">
    <property type="protein sequence ID" value="SFE84338.1"/>
    <property type="molecule type" value="Genomic_DNA"/>
</dbReference>
<dbReference type="Gene3D" id="2.170.130.10">
    <property type="entry name" value="TonB-dependent receptor, plug domain"/>
    <property type="match status" value="1"/>
</dbReference>
<dbReference type="STRING" id="1003.SAMN04488541_100822"/>
<dbReference type="Proteomes" id="UP000199513">
    <property type="component" value="Unassembled WGS sequence"/>
</dbReference>
<keyword evidence="2" id="KW-0812">Transmembrane</keyword>
<dbReference type="PROSITE" id="PS52016">
    <property type="entry name" value="TONB_DEPENDENT_REC_3"/>
    <property type="match status" value="1"/>
</dbReference>
<dbReference type="SUPFAM" id="SSF49464">
    <property type="entry name" value="Carboxypeptidase regulatory domain-like"/>
    <property type="match status" value="1"/>
</dbReference>
<dbReference type="SUPFAM" id="SSF56935">
    <property type="entry name" value="Porins"/>
    <property type="match status" value="1"/>
</dbReference>
<reference evidence="5 6" key="1">
    <citation type="submission" date="2016-10" db="EMBL/GenBank/DDBJ databases">
        <authorList>
            <person name="de Groot N.N."/>
        </authorList>
    </citation>
    <scope>NUCLEOTIDE SEQUENCE [LARGE SCALE GENOMIC DNA]</scope>
    <source>
        <strain>GEY</strain>
        <strain evidence="6">DSM 9560</strain>
    </source>
</reference>
<feature type="signal peptide" evidence="3">
    <location>
        <begin position="1"/>
        <end position="22"/>
    </location>
</feature>
<organism evidence="5 6">
    <name type="scientific">Thermoflexibacter ruber</name>
    <dbReference type="NCBI Taxonomy" id="1003"/>
    <lineage>
        <taxon>Bacteria</taxon>
        <taxon>Pseudomonadati</taxon>
        <taxon>Bacteroidota</taxon>
        <taxon>Cytophagia</taxon>
        <taxon>Cytophagales</taxon>
        <taxon>Thermoflexibacteraceae</taxon>
        <taxon>Thermoflexibacter</taxon>
    </lineage>
</organism>
<dbReference type="RefSeq" id="WP_245763997.1">
    <property type="nucleotide sequence ID" value="NZ_FONY01000008.1"/>
</dbReference>
<keyword evidence="2" id="KW-0998">Cell outer membrane</keyword>
<gene>
    <name evidence="5" type="ORF">SAMN04488541_100822</name>
</gene>
<keyword evidence="2" id="KW-0813">Transport</keyword>
<dbReference type="InterPro" id="IPR039426">
    <property type="entry name" value="TonB-dep_rcpt-like"/>
</dbReference>
<dbReference type="GO" id="GO:0015344">
    <property type="term" value="F:siderophore uptake transmembrane transporter activity"/>
    <property type="evidence" value="ECO:0007669"/>
    <property type="project" value="TreeGrafter"/>
</dbReference>
<dbReference type="Gene3D" id="2.60.40.1120">
    <property type="entry name" value="Carboxypeptidase-like, regulatory domain"/>
    <property type="match status" value="1"/>
</dbReference>
<evidence type="ECO:0000256" key="3">
    <source>
        <dbReference type="SAM" id="SignalP"/>
    </source>
</evidence>
<keyword evidence="1 3" id="KW-0732">Signal</keyword>
<keyword evidence="2" id="KW-1134">Transmembrane beta strand</keyword>
<keyword evidence="2" id="KW-0472">Membrane</keyword>
<dbReference type="GO" id="GO:0044718">
    <property type="term" value="P:siderophore transmembrane transport"/>
    <property type="evidence" value="ECO:0007669"/>
    <property type="project" value="TreeGrafter"/>
</dbReference>
<dbReference type="GO" id="GO:0009279">
    <property type="term" value="C:cell outer membrane"/>
    <property type="evidence" value="ECO:0007669"/>
    <property type="project" value="UniProtKB-SubCell"/>
</dbReference>
<evidence type="ECO:0000256" key="2">
    <source>
        <dbReference type="PROSITE-ProRule" id="PRU01360"/>
    </source>
</evidence>
<dbReference type="AlphaFoldDB" id="A0A1I2DV80"/>
<protein>
    <submittedName>
        <fullName evidence="5">TonB-dependent outer membrane receptor, SusC/RagA subfamily, signature region</fullName>
    </submittedName>
</protein>
<keyword evidence="5" id="KW-0675">Receptor</keyword>
<sequence>MKNIFTFLLTFLLAGMLGNTYAQQRTISGKVTSSEDGSGLPGVNITVKGTSAGTVSDADGSYRLSVPADATTLVFSFIGFRKAEVLIGNRTEVNVTLLVDTRQLNEVVVTSFGIQKEKKELGYAVQEVKGQEIAETNRPNFVTALQGRIAGVSIGTTSGMAGASSQIVLRGGSSLGANNQPLFVIDGVPVDNTTKSEGFLLTDTPNRISDYTNRIADIDPNDIENITVLKGPAASALYGIDAANGAIIITTKKGRKGSVRIDYSNNFTIENATRFPEIQTKFANGSWVNNVPTTNRNTLSTWGAERPAGEPTFNNVRNFFRTGFMQNQVVVTM</sequence>
<dbReference type="Pfam" id="PF13715">
    <property type="entry name" value="CarbopepD_reg_2"/>
    <property type="match status" value="1"/>
</dbReference>
<comment type="similarity">
    <text evidence="2">Belongs to the TonB-dependent receptor family.</text>
</comment>
<comment type="subcellular location">
    <subcellularLocation>
        <location evidence="2">Cell outer membrane</location>
        <topology evidence="2">Multi-pass membrane protein</topology>
    </subcellularLocation>
</comment>
<accession>A0A1I2DV80</accession>
<dbReference type="InterPro" id="IPR008969">
    <property type="entry name" value="CarboxyPept-like_regulatory"/>
</dbReference>
<evidence type="ECO:0000313" key="5">
    <source>
        <dbReference type="EMBL" id="SFE84338.1"/>
    </source>
</evidence>
<evidence type="ECO:0000313" key="6">
    <source>
        <dbReference type="Proteomes" id="UP000199513"/>
    </source>
</evidence>
<dbReference type="PANTHER" id="PTHR30069:SF29">
    <property type="entry name" value="HEMOGLOBIN AND HEMOGLOBIN-HAPTOGLOBIN-BINDING PROTEIN 1-RELATED"/>
    <property type="match status" value="1"/>
</dbReference>
<dbReference type="InterPro" id="IPR037066">
    <property type="entry name" value="Plug_dom_sf"/>
</dbReference>
<dbReference type="PANTHER" id="PTHR30069">
    <property type="entry name" value="TONB-DEPENDENT OUTER MEMBRANE RECEPTOR"/>
    <property type="match status" value="1"/>
</dbReference>
<name>A0A1I2DV80_9BACT</name>
<dbReference type="NCBIfam" id="TIGR04057">
    <property type="entry name" value="SusC_RagA_signa"/>
    <property type="match status" value="1"/>
</dbReference>
<feature type="chain" id="PRO_5011458488" evidence="3">
    <location>
        <begin position="23"/>
        <end position="333"/>
    </location>
</feature>
<evidence type="ECO:0000259" key="4">
    <source>
        <dbReference type="Pfam" id="PF07715"/>
    </source>
</evidence>
<evidence type="ECO:0000256" key="1">
    <source>
        <dbReference type="ARBA" id="ARBA00022729"/>
    </source>
</evidence>
<dbReference type="Pfam" id="PF07715">
    <property type="entry name" value="Plug"/>
    <property type="match status" value="1"/>
</dbReference>
<dbReference type="InterPro" id="IPR012910">
    <property type="entry name" value="Plug_dom"/>
</dbReference>